<dbReference type="SUPFAM" id="SSF53822">
    <property type="entry name" value="Periplasmic binding protein-like I"/>
    <property type="match status" value="1"/>
</dbReference>
<dbReference type="EMBL" id="JAKLTN010000001">
    <property type="protein sequence ID" value="MCG2576781.1"/>
    <property type="molecule type" value="Genomic_DNA"/>
</dbReference>
<dbReference type="Gene3D" id="3.40.50.2300">
    <property type="match status" value="2"/>
</dbReference>
<feature type="chain" id="PRO_5045051968" evidence="3">
    <location>
        <begin position="23"/>
        <end position="382"/>
    </location>
</feature>
<evidence type="ECO:0000313" key="5">
    <source>
        <dbReference type="EMBL" id="MCG2576781.1"/>
    </source>
</evidence>
<name>A0ABS9K0V0_9RHOO</name>
<proteinExistence type="inferred from homology"/>
<evidence type="ECO:0000256" key="1">
    <source>
        <dbReference type="ARBA" id="ARBA00010062"/>
    </source>
</evidence>
<comment type="similarity">
    <text evidence="1">Belongs to the leucine-binding protein family.</text>
</comment>
<comment type="caution">
    <text evidence="5">The sequence shown here is derived from an EMBL/GenBank/DDBJ whole genome shotgun (WGS) entry which is preliminary data.</text>
</comment>
<evidence type="ECO:0000256" key="2">
    <source>
        <dbReference type="ARBA" id="ARBA00022729"/>
    </source>
</evidence>
<evidence type="ECO:0000313" key="6">
    <source>
        <dbReference type="Proteomes" id="UP001165384"/>
    </source>
</evidence>
<evidence type="ECO:0000259" key="4">
    <source>
        <dbReference type="Pfam" id="PF13458"/>
    </source>
</evidence>
<feature type="signal peptide" evidence="3">
    <location>
        <begin position="1"/>
        <end position="22"/>
    </location>
</feature>
<dbReference type="InterPro" id="IPR028081">
    <property type="entry name" value="Leu-bd"/>
</dbReference>
<dbReference type="PANTHER" id="PTHR47235">
    <property type="entry name" value="BLR6548 PROTEIN"/>
    <property type="match status" value="1"/>
</dbReference>
<organism evidence="5 6">
    <name type="scientific">Dechloromonas hankyongensis</name>
    <dbReference type="NCBI Taxonomy" id="2908002"/>
    <lineage>
        <taxon>Bacteria</taxon>
        <taxon>Pseudomonadati</taxon>
        <taxon>Pseudomonadota</taxon>
        <taxon>Betaproteobacteria</taxon>
        <taxon>Rhodocyclales</taxon>
        <taxon>Azonexaceae</taxon>
        <taxon>Dechloromonas</taxon>
    </lineage>
</organism>
<keyword evidence="2 3" id="KW-0732">Signal</keyword>
<evidence type="ECO:0000256" key="3">
    <source>
        <dbReference type="SAM" id="SignalP"/>
    </source>
</evidence>
<accession>A0ABS9K0V0</accession>
<dbReference type="RefSeq" id="WP_275709073.1">
    <property type="nucleotide sequence ID" value="NZ_JAKLTN010000001.1"/>
</dbReference>
<dbReference type="Proteomes" id="UP001165384">
    <property type="component" value="Unassembled WGS sequence"/>
</dbReference>
<feature type="domain" description="Leucine-binding protein" evidence="4">
    <location>
        <begin position="30"/>
        <end position="378"/>
    </location>
</feature>
<dbReference type="Pfam" id="PF13458">
    <property type="entry name" value="Peripla_BP_6"/>
    <property type="match status" value="1"/>
</dbReference>
<dbReference type="CDD" id="cd06326">
    <property type="entry name" value="PBP1_ABC_ligand_binding-like"/>
    <property type="match status" value="1"/>
</dbReference>
<dbReference type="PANTHER" id="PTHR47235:SF1">
    <property type="entry name" value="BLR6548 PROTEIN"/>
    <property type="match status" value="1"/>
</dbReference>
<sequence length="382" mass="40996">MKSLRKALFAGMLALGLAHAHAEDGVTDTSITLGMSSPFTGPNGLYGMQMREAMTAYFDQINKGGGINGRKIELITLDDGYETDRTLANTKTLIQEKKVFALMGYYGSSPTTEAMNKVFGPAKVPLVGTISGAGTLREPISANPNSRYMFNIRASYADEADAIVSQILSLGLKNIAVFYQNDGFGKSGLDGVTNALKRANLAPVAVGTVERNSLDVAKAVEAISKVTPQAVVMVTLYKPTAAFVKAMKQSGQFPMFLTLSPVGGEVLAQELGNEARGIGISQVVPYPWNDTIGIVRDYQKLLGKQKEKLSYYGLEGYITARLVIEGIRKMGKDVSREKLVSALEGLQNFDLGGFKVSYGPNNRQASHFVELTVVGSGGKVIK</sequence>
<keyword evidence="6" id="KW-1185">Reference proteome</keyword>
<gene>
    <name evidence="5" type="ORF">LZ012_07220</name>
</gene>
<protein>
    <submittedName>
        <fullName evidence="5">ABC transporter substrate-binding protein</fullName>
    </submittedName>
</protein>
<dbReference type="InterPro" id="IPR028082">
    <property type="entry name" value="Peripla_BP_I"/>
</dbReference>
<reference evidence="5" key="1">
    <citation type="submission" date="2022-01" db="EMBL/GenBank/DDBJ databases">
        <authorList>
            <person name="Jo J.-H."/>
            <person name="Im W.-T."/>
        </authorList>
    </citation>
    <scope>NUCLEOTIDE SEQUENCE</scope>
    <source>
        <strain evidence="5">XY25</strain>
    </source>
</reference>